<accession>A0AAD9PKV9</accession>
<dbReference type="EMBL" id="JALLKP010000002">
    <property type="protein sequence ID" value="KAK2196322.1"/>
    <property type="molecule type" value="Genomic_DNA"/>
</dbReference>
<dbReference type="AlphaFoldDB" id="A0AAD9PKV9"/>
<keyword evidence="3" id="KW-1185">Reference proteome</keyword>
<comment type="similarity">
    <text evidence="1">Belongs to the MYG1 family.</text>
</comment>
<sequence>MQFLKYSIHHFNYYIYGLSVISSVYSFRINPVVNSITRKHLNATRILMESPIKKQHCEKMKIGTHNGFFHCDEALAIYMLRLLPEYKDAEIVRTREQEKLDKCDVVVDVGGVFCPEKFRFDHHQNEFYEYFSKEHTITKLSSAGLVYRHFGKRIMEQVYNIKNEHDVEALYLHVYNELIEYVDAVDNGVPIADGKLRYKINSDISARVSRLNPSWTDPEGNFDYQFTKAVKLVGEEFDYYVHNYINTILPAKGIYLEAYKKRFELHQSGRAIQLPKSCPFSHFMYQHEEQDNISEKDKILFYVCLDTASNNWRATCTKVQREQFKTRLPFVERLRGLRDAELEAASGIPGLIFIHKAGFTCAGKTKVW</sequence>
<proteinExistence type="inferred from homology"/>
<dbReference type="GO" id="GO:0016787">
    <property type="term" value="F:hydrolase activity"/>
    <property type="evidence" value="ECO:0007669"/>
    <property type="project" value="UniProtKB-KW"/>
</dbReference>
<name>A0AAD9PKV9_9APIC</name>
<dbReference type="InterPro" id="IPR003226">
    <property type="entry name" value="MYG1_exonuclease"/>
</dbReference>
<reference evidence="2" key="1">
    <citation type="journal article" date="2023" name="Nat. Microbiol.">
        <title>Babesia duncani multi-omics identifies virulence factors and drug targets.</title>
        <authorList>
            <person name="Singh P."/>
            <person name="Lonardi S."/>
            <person name="Liang Q."/>
            <person name="Vydyam P."/>
            <person name="Khabirova E."/>
            <person name="Fang T."/>
            <person name="Gihaz S."/>
            <person name="Thekkiniath J."/>
            <person name="Munshi M."/>
            <person name="Abel S."/>
            <person name="Ciampossin L."/>
            <person name="Batugedara G."/>
            <person name="Gupta M."/>
            <person name="Lu X.M."/>
            <person name="Lenz T."/>
            <person name="Chakravarty S."/>
            <person name="Cornillot E."/>
            <person name="Hu Y."/>
            <person name="Ma W."/>
            <person name="Gonzalez L.M."/>
            <person name="Sanchez S."/>
            <person name="Estrada K."/>
            <person name="Sanchez-Flores A."/>
            <person name="Montero E."/>
            <person name="Harb O.S."/>
            <person name="Le Roch K.G."/>
            <person name="Mamoun C.B."/>
        </authorList>
    </citation>
    <scope>NUCLEOTIDE SEQUENCE</scope>
    <source>
        <strain evidence="2">WA1</strain>
    </source>
</reference>
<evidence type="ECO:0000256" key="1">
    <source>
        <dbReference type="ARBA" id="ARBA00010105"/>
    </source>
</evidence>
<protein>
    <submittedName>
        <fullName evidence="2">Metal-dependent protein hydrolase</fullName>
    </submittedName>
</protein>
<gene>
    <name evidence="2" type="ORF">BdWA1_001564</name>
</gene>
<evidence type="ECO:0000313" key="2">
    <source>
        <dbReference type="EMBL" id="KAK2196322.1"/>
    </source>
</evidence>
<dbReference type="Proteomes" id="UP001214638">
    <property type="component" value="Unassembled WGS sequence"/>
</dbReference>
<dbReference type="Pfam" id="PF03690">
    <property type="entry name" value="MYG1_exonuc"/>
    <property type="match status" value="1"/>
</dbReference>
<dbReference type="RefSeq" id="XP_067803164.1">
    <property type="nucleotide sequence ID" value="XM_067946600.1"/>
</dbReference>
<dbReference type="GeneID" id="94335862"/>
<keyword evidence="2" id="KW-0378">Hydrolase</keyword>
<dbReference type="PANTHER" id="PTHR11215">
    <property type="entry name" value="METAL DEPENDENT HYDROLASE - RELATED"/>
    <property type="match status" value="1"/>
</dbReference>
<comment type="caution">
    <text evidence="2">The sequence shown here is derived from an EMBL/GenBank/DDBJ whole genome shotgun (WGS) entry which is preliminary data.</text>
</comment>
<dbReference type="GO" id="GO:0005634">
    <property type="term" value="C:nucleus"/>
    <property type="evidence" value="ECO:0007669"/>
    <property type="project" value="TreeGrafter"/>
</dbReference>
<dbReference type="KEGG" id="bdw:94335862"/>
<dbReference type="PANTHER" id="PTHR11215:SF1">
    <property type="entry name" value="MYG1 EXONUCLEASE"/>
    <property type="match status" value="1"/>
</dbReference>
<organism evidence="2 3">
    <name type="scientific">Babesia duncani</name>
    <dbReference type="NCBI Taxonomy" id="323732"/>
    <lineage>
        <taxon>Eukaryota</taxon>
        <taxon>Sar</taxon>
        <taxon>Alveolata</taxon>
        <taxon>Apicomplexa</taxon>
        <taxon>Aconoidasida</taxon>
        <taxon>Piroplasmida</taxon>
        <taxon>Babesiidae</taxon>
        <taxon>Babesia</taxon>
    </lineage>
</organism>
<evidence type="ECO:0000313" key="3">
    <source>
        <dbReference type="Proteomes" id="UP001214638"/>
    </source>
</evidence>
<dbReference type="GO" id="GO:0005737">
    <property type="term" value="C:cytoplasm"/>
    <property type="evidence" value="ECO:0007669"/>
    <property type="project" value="TreeGrafter"/>
</dbReference>